<dbReference type="Gene3D" id="1.20.1640.10">
    <property type="entry name" value="Multidrug efflux transporter AcrB transmembrane domain"/>
    <property type="match status" value="2"/>
</dbReference>
<proteinExistence type="predicted"/>
<feature type="transmembrane region" description="Helical" evidence="1">
    <location>
        <begin position="999"/>
        <end position="1018"/>
    </location>
</feature>
<accession>A0A519BM78</accession>
<feature type="transmembrane region" description="Helical" evidence="1">
    <location>
        <begin position="18"/>
        <end position="36"/>
    </location>
</feature>
<keyword evidence="1" id="KW-0472">Membrane</keyword>
<dbReference type="PANTHER" id="PTHR32063">
    <property type="match status" value="1"/>
</dbReference>
<keyword evidence="1" id="KW-0812">Transmembrane</keyword>
<feature type="transmembrane region" description="Helical" evidence="1">
    <location>
        <begin position="557"/>
        <end position="576"/>
    </location>
</feature>
<feature type="transmembrane region" description="Helical" evidence="1">
    <location>
        <begin position="957"/>
        <end position="978"/>
    </location>
</feature>
<dbReference type="SUPFAM" id="SSF82693">
    <property type="entry name" value="Multidrug efflux transporter AcrB pore domain, PN1, PN2, PC1 and PC2 subdomains"/>
    <property type="match status" value="2"/>
</dbReference>
<dbReference type="Gene3D" id="3.30.70.1430">
    <property type="entry name" value="Multidrug efflux transporter AcrB pore domain"/>
    <property type="match status" value="2"/>
</dbReference>
<feature type="transmembrane region" description="Helical" evidence="1">
    <location>
        <begin position="385"/>
        <end position="405"/>
    </location>
</feature>
<feature type="transmembrane region" description="Helical" evidence="1">
    <location>
        <begin position="809"/>
        <end position="826"/>
    </location>
</feature>
<gene>
    <name evidence="2" type="ORF">EVG15_06340</name>
</gene>
<evidence type="ECO:0000313" key="3">
    <source>
        <dbReference type="Proteomes" id="UP000319296"/>
    </source>
</evidence>
<evidence type="ECO:0000313" key="2">
    <source>
        <dbReference type="EMBL" id="RZD18356.1"/>
    </source>
</evidence>
<reference evidence="2 3" key="1">
    <citation type="journal article" date="2019" name="ISME J.">
        <title>Insights into ecological role of a new deltaproteobacterial order Candidatus Acidulodesulfobacterales by metagenomics and metatranscriptomics.</title>
        <authorList>
            <person name="Tan S."/>
            <person name="Liu J."/>
            <person name="Fang Y."/>
            <person name="Hedlund B.P."/>
            <person name="Lian Z.H."/>
            <person name="Huang L.Y."/>
            <person name="Li J.T."/>
            <person name="Huang L.N."/>
            <person name="Li W.J."/>
            <person name="Jiang H.C."/>
            <person name="Dong H.L."/>
            <person name="Shu W.S."/>
        </authorList>
    </citation>
    <scope>NUCLEOTIDE SEQUENCE [LARGE SCALE GENOMIC DNA]</scope>
    <source>
        <strain evidence="2">AP1</strain>
    </source>
</reference>
<sequence>MEKNFSAKITEYFIENKITLLLILFIIAFGIIAILLTPRQYNPQIIVPAANIIVRFPGATANEVQNLVSDPLERKMWQIPGVKHVYSISMNSESIVTVQFHVNADRNKSLVDVYNKVFSNLNEMPKGVMRPLIKPIDVNHVPILNITLWSKRFSNGKLTTIADRILDKLDAVHGTGVTLLNGARHKQLNIYLNPNKMAAYNISPLMVAEELKGTNITIPIGFLQNNNKKEFLTAGGYFHHVSSVKNFIVSVHNGHPVYLKNIAKIKYSYKSLNFLSEIGFGKNYSELNPHDKIIQKQKLKGLYPAVTIAIAKRRGKNAVAVVNNVLKKFNHIAKTQMPAGVHYVITRNDGKKANNAVNNLLFELILSIVIVIILLLLILGWREALVVAFTIPLMLLLTLGIAFIFHQTLNRITLFALILALGLLVDNAIVVVDNIERVFSRERNILPTYVIDAVNEIGNPNFFATLAVIASFIPMLFVTGMMGPYMRPIPFNVPIAMIVSLFVALSIVPWFYLKLMSTNKGFELLKKKEKKAESKKGKNNLYAKIITPLLLSKKKRFVFIGVIIILFLASISLPIIKLVKFKMLPVANTNTFLITINAKPGSSFEKTNLITMKVINYLKKIKEIKNYTVDVGTPSVINFSGLLRGSDFRNASWFSEISVNLINENKRSISSHQLVLNTLPIVHKIGKEYNATIKVLESPPGPPVKSTIVAEIYGNNYKKQEQLSAKVEKQMKITRGVTDVNSSYKKPIRKIEVTIRRRKAALLGINTEMVAKTLYLLNYGMQAGTLHIKNNLNQVDIFLRMSASYRKSIGFLSNIWIYAPAANKLIPLDSVVRVKYAYLTNMIYHRDLKPVVYVYGKVVKRSPMYANLSLIFHFFKHPLPEGYHIRWGGEWHLTLKVFAQLGAAMLIAILLIYVLLVGYTGSFMMPVILMGAIPLEMIGIMPGFAFINVYFTATSMIGTIALSGIVIRNSLLLLEFITNKKKEGYDIIDALVEAGSMRFRPILITALAVIFGSAILVTDPVWNGLAWALIFGMFASTILTLIVIPVIYYMIEKKSWHKEEIHEN</sequence>
<dbReference type="Proteomes" id="UP000319296">
    <property type="component" value="Unassembled WGS sequence"/>
</dbReference>
<feature type="transmembrane region" description="Helical" evidence="1">
    <location>
        <begin position="1024"/>
        <end position="1051"/>
    </location>
</feature>
<dbReference type="InterPro" id="IPR001036">
    <property type="entry name" value="Acrflvin-R"/>
</dbReference>
<organism evidence="2 3">
    <name type="scientific">Candidatus Acididesulfobacter diazotrophicus</name>
    <dbReference type="NCBI Taxonomy" id="2597226"/>
    <lineage>
        <taxon>Bacteria</taxon>
        <taxon>Deltaproteobacteria</taxon>
        <taxon>Candidatus Acidulodesulfobacterales</taxon>
        <taxon>Candidatus Acididesulfobacter</taxon>
    </lineage>
</organism>
<dbReference type="Gene3D" id="3.30.2090.10">
    <property type="entry name" value="Multidrug efflux transporter AcrB TolC docking domain, DN and DC subdomains"/>
    <property type="match status" value="2"/>
</dbReference>
<dbReference type="GO" id="GO:0005886">
    <property type="term" value="C:plasma membrane"/>
    <property type="evidence" value="ECO:0007669"/>
    <property type="project" value="TreeGrafter"/>
</dbReference>
<comment type="caution">
    <text evidence="2">The sequence shown here is derived from an EMBL/GenBank/DDBJ whole genome shotgun (WGS) entry which is preliminary data.</text>
</comment>
<feature type="transmembrane region" description="Helical" evidence="1">
    <location>
        <begin position="412"/>
        <end position="432"/>
    </location>
</feature>
<feature type="transmembrane region" description="Helical" evidence="1">
    <location>
        <begin position="462"/>
        <end position="479"/>
    </location>
</feature>
<dbReference type="Gene3D" id="3.30.70.1440">
    <property type="entry name" value="Multidrug efflux transporter AcrB pore domain"/>
    <property type="match status" value="1"/>
</dbReference>
<dbReference type="Pfam" id="PF00873">
    <property type="entry name" value="ACR_tran"/>
    <property type="match status" value="1"/>
</dbReference>
<feature type="transmembrane region" description="Helical" evidence="1">
    <location>
        <begin position="360"/>
        <end position="379"/>
    </location>
</feature>
<keyword evidence="1" id="KW-1133">Transmembrane helix</keyword>
<protein>
    <submittedName>
        <fullName evidence="2">Efflux RND transporter permease subunit</fullName>
    </submittedName>
</protein>
<dbReference type="SUPFAM" id="SSF82866">
    <property type="entry name" value="Multidrug efflux transporter AcrB transmembrane domain"/>
    <property type="match status" value="2"/>
</dbReference>
<dbReference type="SUPFAM" id="SSF82714">
    <property type="entry name" value="Multidrug efflux transporter AcrB TolC docking domain, DN and DC subdomains"/>
    <property type="match status" value="2"/>
</dbReference>
<dbReference type="Gene3D" id="3.30.70.1320">
    <property type="entry name" value="Multidrug efflux transporter AcrB pore domain like"/>
    <property type="match status" value="1"/>
</dbReference>
<dbReference type="GO" id="GO:0042910">
    <property type="term" value="F:xenobiotic transmembrane transporter activity"/>
    <property type="evidence" value="ECO:0007669"/>
    <property type="project" value="TreeGrafter"/>
</dbReference>
<feature type="transmembrane region" description="Helical" evidence="1">
    <location>
        <begin position="928"/>
        <end position="951"/>
    </location>
</feature>
<feature type="transmembrane region" description="Helical" evidence="1">
    <location>
        <begin position="897"/>
        <end position="916"/>
    </location>
</feature>
<dbReference type="InterPro" id="IPR027463">
    <property type="entry name" value="AcrB_DN_DC_subdom"/>
</dbReference>
<dbReference type="PANTHER" id="PTHR32063:SF16">
    <property type="entry name" value="CATION EFFLUX SYSTEM (ACRB_ACRD_ACRF FAMILY)"/>
    <property type="match status" value="1"/>
</dbReference>
<dbReference type="EMBL" id="SGBB01000010">
    <property type="protein sequence ID" value="RZD18356.1"/>
    <property type="molecule type" value="Genomic_DNA"/>
</dbReference>
<feature type="transmembrane region" description="Helical" evidence="1">
    <location>
        <begin position="491"/>
        <end position="512"/>
    </location>
</feature>
<dbReference type="PRINTS" id="PR00702">
    <property type="entry name" value="ACRIFLAVINRP"/>
</dbReference>
<name>A0A519BM78_9DELT</name>
<evidence type="ECO:0000256" key="1">
    <source>
        <dbReference type="SAM" id="Phobius"/>
    </source>
</evidence>
<dbReference type="AlphaFoldDB" id="A0A519BM78"/>